<feature type="compositionally biased region" description="Low complexity" evidence="1">
    <location>
        <begin position="48"/>
        <end position="65"/>
    </location>
</feature>
<evidence type="ECO:0000313" key="2">
    <source>
        <dbReference type="EMBL" id="KAG7393817.1"/>
    </source>
</evidence>
<proteinExistence type="predicted"/>
<protein>
    <recommendedName>
        <fullName evidence="4">M96 mating-specific protein family</fullName>
    </recommendedName>
</protein>
<organism evidence="2 3">
    <name type="scientific">Phytophthora boehmeriae</name>
    <dbReference type="NCBI Taxonomy" id="109152"/>
    <lineage>
        <taxon>Eukaryota</taxon>
        <taxon>Sar</taxon>
        <taxon>Stramenopiles</taxon>
        <taxon>Oomycota</taxon>
        <taxon>Peronosporomycetes</taxon>
        <taxon>Peronosporales</taxon>
        <taxon>Peronosporaceae</taxon>
        <taxon>Phytophthora</taxon>
    </lineage>
</organism>
<dbReference type="Proteomes" id="UP000693981">
    <property type="component" value="Unassembled WGS sequence"/>
</dbReference>
<comment type="caution">
    <text evidence="2">The sequence shown here is derived from an EMBL/GenBank/DDBJ whole genome shotgun (WGS) entry which is preliminary data.</text>
</comment>
<sequence length="490" mass="55389">MQSDNVDEQLDASTPPLLLDDSGLFMEFPNLLHATDSFYYPVSPCTASPDVSSPSYSPSNFPRPSNLTPEEATELLQVLDASTAFQTPPTQEQESQDAVAQVSLAKSPLQRRKPGRKKSKSPSTGKMRNPSRERLQSELAYLRRKTVELEDQLRGLHLSRRANLSFMTRRSLESQETAGTGARVWRRIAERQARGRDLSERENKRLKSVLEGQIALAKKLEQLLQKRPDVTVMRESSGVPHKRLGLGQMEDPTSMYKLFLSELDVLYAQMDSVFHQTGLETSVDDSFRHAYVKTRRGAEGEEELYAELQDVTIIPFELERASSAMWHAVRRQYNKNSYHSFQGAMERPDDTIAVKYRSQCQRSGQDIELDAIMVMCRYVERDRLAFVWRSVSCGDGEFSGMYTDETGWSVLKRIPPDSGLDLTGCVMHNCVHVIPKRVDVASDPQRNEIGLLTNVVIDSYEDDVISLSTMMEDLLLQDSIDSPSVTIHTV</sequence>
<dbReference type="PANTHER" id="PTHR35796">
    <property type="entry name" value="HYPOTHETICAL CYTOSOLIC PROTEIN"/>
    <property type="match status" value="1"/>
</dbReference>
<keyword evidence="3" id="KW-1185">Reference proteome</keyword>
<reference evidence="2" key="1">
    <citation type="submission" date="2021-02" db="EMBL/GenBank/DDBJ databases">
        <authorList>
            <person name="Palmer J.M."/>
        </authorList>
    </citation>
    <scope>NUCLEOTIDE SEQUENCE</scope>
    <source>
        <strain evidence="2">SCRP23</strain>
    </source>
</reference>
<accession>A0A8T1WIT2</accession>
<feature type="compositionally biased region" description="Polar residues" evidence="1">
    <location>
        <begin position="86"/>
        <end position="98"/>
    </location>
</feature>
<dbReference type="AlphaFoldDB" id="A0A8T1WIT2"/>
<evidence type="ECO:0000256" key="1">
    <source>
        <dbReference type="SAM" id="MobiDB-lite"/>
    </source>
</evidence>
<feature type="region of interest" description="Disordered" evidence="1">
    <location>
        <begin position="86"/>
        <end position="135"/>
    </location>
</feature>
<feature type="region of interest" description="Disordered" evidence="1">
    <location>
        <begin position="47"/>
        <end position="67"/>
    </location>
</feature>
<dbReference type="OrthoDB" id="73842at2759"/>
<gene>
    <name evidence="2" type="ORF">PHYBOEH_006000</name>
</gene>
<name>A0A8T1WIT2_9STRA</name>
<evidence type="ECO:0000313" key="3">
    <source>
        <dbReference type="Proteomes" id="UP000693981"/>
    </source>
</evidence>
<dbReference type="EMBL" id="JAGDFL010000312">
    <property type="protein sequence ID" value="KAG7393817.1"/>
    <property type="molecule type" value="Genomic_DNA"/>
</dbReference>
<dbReference type="PANTHER" id="PTHR35796:SF3">
    <property type="entry name" value="BHLH DOMAIN-CONTAINING PROTEIN"/>
    <property type="match status" value="1"/>
</dbReference>
<feature type="compositionally biased region" description="Basic residues" evidence="1">
    <location>
        <begin position="109"/>
        <end position="120"/>
    </location>
</feature>
<evidence type="ECO:0008006" key="4">
    <source>
        <dbReference type="Google" id="ProtNLM"/>
    </source>
</evidence>